<feature type="transmembrane region" description="Helical" evidence="7">
    <location>
        <begin position="755"/>
        <end position="779"/>
    </location>
</feature>
<dbReference type="Proteomes" id="UP001149954">
    <property type="component" value="Unassembled WGS sequence"/>
</dbReference>
<feature type="transmembrane region" description="Helical" evidence="7">
    <location>
        <begin position="546"/>
        <end position="564"/>
    </location>
</feature>
<evidence type="ECO:0008006" key="12">
    <source>
        <dbReference type="Google" id="ProtNLM"/>
    </source>
</evidence>
<feature type="compositionally biased region" description="Polar residues" evidence="6">
    <location>
        <begin position="262"/>
        <end position="274"/>
    </location>
</feature>
<evidence type="ECO:0000256" key="3">
    <source>
        <dbReference type="ARBA" id="ARBA00022989"/>
    </source>
</evidence>
<accession>A0A9W9Y3M5</accession>
<sequence>MVGGYFDLPISRSASDEGSSSLSRSRYFTSSLPSDSFQGQSVSQVRSFSDASAQDKYRNAGILKSTNRVKLTASEPELREPTGSMVEFRLDQRGTELPQRPLPTASIPDFQEKVSSSTQLASELQDDHSSASVNITGLTINTRTTSQGTLGEYEIGQGINDKGRSICFAHERVHRLTSLLNCPQNSPKQSPRCSLVSSIASAPAEVAYQAEYGDKCPVISFSEKQQLFNNLIDEHEADFLDGRSTLVHQMSSRDLNFLTHIRPQSPSLHSSDQDTTSEDRDSYESAERTSNYRGGILSSLLKLYDQPRYNHSQGRGRYGRSRQGSSSEFSGRVLSPDSGWKPNRKWYEKSTARSSISMAGSSRRSGSPFAMLTRSRSSGSAIPSLGRSRPKPQLEDEIHITVHISELLSRQRYLIRLCRALMKYGAPTHRLEEYMRMTARVIQIDGQFLYIPGCMIISFDDASTHTTEVKVVRSSQGIDLGKLADVHEIYKEVIHDVIGVEEAIHRLDEVMKKPSKFHILFLIFAHGCASASVGPFAFNARPVDTPVAFLLGCLLGVLQLILSTKSSLYSNVFEISAAVLTSFLARAFGSIRFEGEPLFCFSALAQSAIALILPGYTVLCASLELQSRSIVAGSVRMVYAIIYSLFLGFGITIGTAVYGLLDSQASTAYTCSASPIHNEYLQRFPFVIMFTVCLAIVNRAKWKQMPIMIVISLAGYVTNYFSAKRFYSNTQVSNALGAFVIGVMGNFYSRLRHGLAAAAMLPAIFVLVPSGLAASGSLISGITSAEEMTRSPYAVVNNGTQGFVDAAKKLSADEAKNQSYGVVFDIGYGMIQVAIGTTVGLFLAALVVYPLGKKRSGLFSF</sequence>
<evidence type="ECO:0000259" key="9">
    <source>
        <dbReference type="Pfam" id="PF12821"/>
    </source>
</evidence>
<keyword evidence="4 7" id="KW-0472">Membrane</keyword>
<reference evidence="10" key="2">
    <citation type="journal article" date="2023" name="IMA Fungus">
        <title>Comparative genomic study of the Penicillium genus elucidates a diverse pangenome and 15 lateral gene transfer events.</title>
        <authorList>
            <person name="Petersen C."/>
            <person name="Sorensen T."/>
            <person name="Nielsen M.R."/>
            <person name="Sondergaard T.E."/>
            <person name="Sorensen J.L."/>
            <person name="Fitzpatrick D.A."/>
            <person name="Frisvad J.C."/>
            <person name="Nielsen K.L."/>
        </authorList>
    </citation>
    <scope>NUCLEOTIDE SEQUENCE</scope>
    <source>
        <strain evidence="10">IBT 29495</strain>
    </source>
</reference>
<dbReference type="AlphaFoldDB" id="A0A9W9Y3M5"/>
<dbReference type="GO" id="GO:0016020">
    <property type="term" value="C:membrane"/>
    <property type="evidence" value="ECO:0007669"/>
    <property type="project" value="UniProtKB-SubCell"/>
</dbReference>
<dbReference type="Pfam" id="PF12821">
    <property type="entry name" value="ThrE_2"/>
    <property type="match status" value="1"/>
</dbReference>
<dbReference type="PANTHER" id="PTHR31082:SF4">
    <property type="entry name" value="PHEROMONE-REGULATED MEMBRANE PROTEIN 10"/>
    <property type="match status" value="1"/>
</dbReference>
<feature type="compositionally biased region" description="Low complexity" evidence="6">
    <location>
        <begin position="352"/>
        <end position="367"/>
    </location>
</feature>
<comment type="subcellular location">
    <subcellularLocation>
        <location evidence="1">Membrane</location>
        <topology evidence="1">Multi-pass membrane protein</topology>
    </subcellularLocation>
</comment>
<reference evidence="10" key="1">
    <citation type="submission" date="2022-12" db="EMBL/GenBank/DDBJ databases">
        <authorList>
            <person name="Petersen C."/>
        </authorList>
    </citation>
    <scope>NUCLEOTIDE SEQUENCE</scope>
    <source>
        <strain evidence="10">IBT 29495</strain>
    </source>
</reference>
<name>A0A9W9Y3M5_9EURO</name>
<dbReference type="PANTHER" id="PTHR31082">
    <property type="entry name" value="PHEROMONE-REGULATED MEMBRANE PROTEIN 10"/>
    <property type="match status" value="1"/>
</dbReference>
<keyword evidence="3 7" id="KW-1133">Transmembrane helix</keyword>
<dbReference type="EMBL" id="JAPWDS010000001">
    <property type="protein sequence ID" value="KAJ5519571.1"/>
    <property type="molecule type" value="Genomic_DNA"/>
</dbReference>
<feature type="transmembrane region" description="Helical" evidence="7">
    <location>
        <begin position="637"/>
        <end position="660"/>
    </location>
</feature>
<feature type="domain" description="Threonine/Serine exporter ThrE" evidence="9">
    <location>
        <begin position="686"/>
        <end position="780"/>
    </location>
</feature>
<keyword evidence="11" id="KW-1185">Reference proteome</keyword>
<gene>
    <name evidence="10" type="ORF">N7463_000024</name>
</gene>
<feature type="region of interest" description="Disordered" evidence="6">
    <location>
        <begin position="260"/>
        <end position="289"/>
    </location>
</feature>
<feature type="region of interest" description="Disordered" evidence="6">
    <location>
        <begin position="308"/>
        <end position="336"/>
    </location>
</feature>
<comment type="caution">
    <text evidence="10">The sequence shown here is derived from an EMBL/GenBank/DDBJ whole genome shotgun (WGS) entry which is preliminary data.</text>
</comment>
<feature type="transmembrane region" description="Helical" evidence="7">
    <location>
        <begin position="519"/>
        <end position="540"/>
    </location>
</feature>
<feature type="transmembrane region" description="Helical" evidence="7">
    <location>
        <begin position="680"/>
        <end position="698"/>
    </location>
</feature>
<evidence type="ECO:0000256" key="5">
    <source>
        <dbReference type="ARBA" id="ARBA00034125"/>
    </source>
</evidence>
<comment type="similarity">
    <text evidence="5">Belongs to the ThrE exporter (TC 2.A.79) family.</text>
</comment>
<protein>
    <recommendedName>
        <fullName evidence="12">DUF1212 domain membrane protein Prm10</fullName>
    </recommendedName>
</protein>
<feature type="transmembrane region" description="Helical" evidence="7">
    <location>
        <begin position="729"/>
        <end position="748"/>
    </location>
</feature>
<evidence type="ECO:0000256" key="7">
    <source>
        <dbReference type="SAM" id="Phobius"/>
    </source>
</evidence>
<feature type="domain" description="Threonine/serine exporter-like N-terminal" evidence="8">
    <location>
        <begin position="412"/>
        <end position="657"/>
    </location>
</feature>
<feature type="region of interest" description="Disordered" evidence="6">
    <location>
        <begin position="351"/>
        <end position="390"/>
    </location>
</feature>
<proteinExistence type="inferred from homology"/>
<keyword evidence="2 7" id="KW-0812">Transmembrane</keyword>
<evidence type="ECO:0000256" key="4">
    <source>
        <dbReference type="ARBA" id="ARBA00023136"/>
    </source>
</evidence>
<dbReference type="InterPro" id="IPR024528">
    <property type="entry name" value="ThrE_2"/>
</dbReference>
<dbReference type="InterPro" id="IPR051361">
    <property type="entry name" value="ThrE/Ser_Exporter"/>
</dbReference>
<evidence type="ECO:0000259" key="8">
    <source>
        <dbReference type="Pfam" id="PF06738"/>
    </source>
</evidence>
<feature type="region of interest" description="Disordered" evidence="6">
    <location>
        <begin position="95"/>
        <end position="128"/>
    </location>
</feature>
<feature type="compositionally biased region" description="Polar residues" evidence="6">
    <location>
        <begin position="113"/>
        <end position="122"/>
    </location>
</feature>
<evidence type="ECO:0000256" key="6">
    <source>
        <dbReference type="SAM" id="MobiDB-lite"/>
    </source>
</evidence>
<evidence type="ECO:0000313" key="10">
    <source>
        <dbReference type="EMBL" id="KAJ5519571.1"/>
    </source>
</evidence>
<evidence type="ECO:0000313" key="11">
    <source>
        <dbReference type="Proteomes" id="UP001149954"/>
    </source>
</evidence>
<dbReference type="OrthoDB" id="413008at2759"/>
<feature type="transmembrane region" description="Helical" evidence="7">
    <location>
        <begin position="826"/>
        <end position="851"/>
    </location>
</feature>
<feature type="compositionally biased region" description="Low complexity" evidence="6">
    <location>
        <begin position="13"/>
        <end position="31"/>
    </location>
</feature>
<dbReference type="InterPro" id="IPR010619">
    <property type="entry name" value="ThrE-like_N"/>
</dbReference>
<feature type="compositionally biased region" description="Basic and acidic residues" evidence="6">
    <location>
        <begin position="277"/>
        <end position="287"/>
    </location>
</feature>
<feature type="transmembrane region" description="Helical" evidence="7">
    <location>
        <begin position="705"/>
        <end position="723"/>
    </location>
</feature>
<evidence type="ECO:0000256" key="2">
    <source>
        <dbReference type="ARBA" id="ARBA00022692"/>
    </source>
</evidence>
<dbReference type="Pfam" id="PF06738">
    <property type="entry name" value="ThrE"/>
    <property type="match status" value="1"/>
</dbReference>
<feature type="region of interest" description="Disordered" evidence="6">
    <location>
        <begin position="13"/>
        <end position="40"/>
    </location>
</feature>
<dbReference type="GO" id="GO:0022857">
    <property type="term" value="F:transmembrane transporter activity"/>
    <property type="evidence" value="ECO:0007669"/>
    <property type="project" value="InterPro"/>
</dbReference>
<feature type="transmembrane region" description="Helical" evidence="7">
    <location>
        <begin position="603"/>
        <end position="625"/>
    </location>
</feature>
<organism evidence="10 11">
    <name type="scientific">Penicillium fimorum</name>
    <dbReference type="NCBI Taxonomy" id="1882269"/>
    <lineage>
        <taxon>Eukaryota</taxon>
        <taxon>Fungi</taxon>
        <taxon>Dikarya</taxon>
        <taxon>Ascomycota</taxon>
        <taxon>Pezizomycotina</taxon>
        <taxon>Eurotiomycetes</taxon>
        <taxon>Eurotiomycetidae</taxon>
        <taxon>Eurotiales</taxon>
        <taxon>Aspergillaceae</taxon>
        <taxon>Penicillium</taxon>
    </lineage>
</organism>
<evidence type="ECO:0000256" key="1">
    <source>
        <dbReference type="ARBA" id="ARBA00004141"/>
    </source>
</evidence>